<dbReference type="Proteomes" id="UP000887565">
    <property type="component" value="Unplaced"/>
</dbReference>
<reference evidence="2" key="1">
    <citation type="submission" date="2022-11" db="UniProtKB">
        <authorList>
            <consortium name="WormBaseParasite"/>
        </authorList>
    </citation>
    <scope>IDENTIFICATION</scope>
</reference>
<dbReference type="AlphaFoldDB" id="A0A915K9I4"/>
<name>A0A915K9I4_ROMCU</name>
<dbReference type="WBParaSite" id="nRc.2.0.1.t34558-RA">
    <property type="protein sequence ID" value="nRc.2.0.1.t34558-RA"/>
    <property type="gene ID" value="nRc.2.0.1.g34558"/>
</dbReference>
<keyword evidence="1" id="KW-1185">Reference proteome</keyword>
<accession>A0A915K9I4</accession>
<organism evidence="1 2">
    <name type="scientific">Romanomermis culicivorax</name>
    <name type="common">Nematode worm</name>
    <dbReference type="NCBI Taxonomy" id="13658"/>
    <lineage>
        <taxon>Eukaryota</taxon>
        <taxon>Metazoa</taxon>
        <taxon>Ecdysozoa</taxon>
        <taxon>Nematoda</taxon>
        <taxon>Enoplea</taxon>
        <taxon>Dorylaimia</taxon>
        <taxon>Mermithida</taxon>
        <taxon>Mermithoidea</taxon>
        <taxon>Mermithidae</taxon>
        <taxon>Romanomermis</taxon>
    </lineage>
</organism>
<proteinExistence type="predicted"/>
<protein>
    <submittedName>
        <fullName evidence="2">Uncharacterized protein</fullName>
    </submittedName>
</protein>
<evidence type="ECO:0000313" key="1">
    <source>
        <dbReference type="Proteomes" id="UP000887565"/>
    </source>
</evidence>
<sequence>MPGMVAVVVGKTVQRWMDSHCWQFTHCWQYDRVDIWMGEEIGAHDTLIVSVIMEDYAMERGLHCNGYWTMGVDNGAIGYFEFTTDLELERLFVESGVD</sequence>
<evidence type="ECO:0000313" key="2">
    <source>
        <dbReference type="WBParaSite" id="nRc.2.0.1.t34558-RA"/>
    </source>
</evidence>